<reference evidence="1 2" key="1">
    <citation type="submission" date="2017-09" db="EMBL/GenBank/DDBJ databases">
        <title>Comparative genomics of rhizobia isolated from Phaseolus vulgaris in China.</title>
        <authorList>
            <person name="Tong W."/>
        </authorList>
    </citation>
    <scope>NUCLEOTIDE SEQUENCE [LARGE SCALE GENOMIC DNA]</scope>
    <source>
        <strain evidence="1 2">Y27</strain>
    </source>
</reference>
<keyword evidence="2" id="KW-1185">Reference proteome</keyword>
<dbReference type="PANTHER" id="PTHR30619:SF1">
    <property type="entry name" value="RECOMBINATION PROTEIN 2"/>
    <property type="match status" value="1"/>
</dbReference>
<dbReference type="Gene3D" id="3.60.15.10">
    <property type="entry name" value="Ribonuclease Z/Hydroxyacylglutathione hydrolase-like"/>
    <property type="match status" value="1"/>
</dbReference>
<evidence type="ECO:0000313" key="2">
    <source>
        <dbReference type="Proteomes" id="UP000219972"/>
    </source>
</evidence>
<dbReference type="InterPro" id="IPR052159">
    <property type="entry name" value="Competence_DNA_uptake"/>
</dbReference>
<name>A0ABX4IZU5_9HYPH</name>
<gene>
    <name evidence="1" type="ORF">CO662_29600</name>
</gene>
<dbReference type="SUPFAM" id="SSF56281">
    <property type="entry name" value="Metallo-hydrolase/oxidoreductase"/>
    <property type="match status" value="1"/>
</dbReference>
<protein>
    <recommendedName>
        <fullName evidence="3">MBL fold metallo-hydrolase</fullName>
    </recommendedName>
</protein>
<dbReference type="Proteomes" id="UP000219972">
    <property type="component" value="Unassembled WGS sequence"/>
</dbReference>
<accession>A0ABX4IZU5</accession>
<comment type="caution">
    <text evidence="1">The sequence shown here is derived from an EMBL/GenBank/DDBJ whole genome shotgun (WGS) entry which is preliminary data.</text>
</comment>
<evidence type="ECO:0008006" key="3">
    <source>
        <dbReference type="Google" id="ProtNLM"/>
    </source>
</evidence>
<dbReference type="RefSeq" id="WP_097544857.1">
    <property type="nucleotide sequence ID" value="NZ_NWSK01000025.1"/>
</dbReference>
<organism evidence="1 2">
    <name type="scientific">Rhizobium anhuiense</name>
    <dbReference type="NCBI Taxonomy" id="1184720"/>
    <lineage>
        <taxon>Bacteria</taxon>
        <taxon>Pseudomonadati</taxon>
        <taxon>Pseudomonadota</taxon>
        <taxon>Alphaproteobacteria</taxon>
        <taxon>Hyphomicrobiales</taxon>
        <taxon>Rhizobiaceae</taxon>
        <taxon>Rhizobium/Agrobacterium group</taxon>
        <taxon>Rhizobium</taxon>
    </lineage>
</organism>
<dbReference type="EMBL" id="NWSL01000027">
    <property type="protein sequence ID" value="PDS48428.1"/>
    <property type="molecule type" value="Genomic_DNA"/>
</dbReference>
<dbReference type="PANTHER" id="PTHR30619">
    <property type="entry name" value="DNA INTERNALIZATION/COMPETENCE PROTEIN COMEC/REC2"/>
    <property type="match status" value="1"/>
</dbReference>
<evidence type="ECO:0000313" key="1">
    <source>
        <dbReference type="EMBL" id="PDS48428.1"/>
    </source>
</evidence>
<dbReference type="InterPro" id="IPR036866">
    <property type="entry name" value="RibonucZ/Hydroxyglut_hydro"/>
</dbReference>
<proteinExistence type="predicted"/>
<sequence>MDVRIFNVEHGGCALVSTDNGEHLMIDAGHNSTTGWRPSVYLPQLGITSLERLIITNMDEDHASDLHNLRKTVAINALYRNPTVGADEIRYLKGQNGIGSGIESLARMMTTYTGSVPAQPNLGGLSIQMFWNTYPYDFEDENNLSMVCILRCHGLVVCFPGDMEVQGWNRLLDRPDFRASMAEVHVLVASHHGRRNGCCEALYVNGWRPQITIISDSGIEYATQETVAWYRTRTQGVYLNGEFRRVLTTRRDGRILLRTTPTGSSVHVGV</sequence>